<feature type="binding site" evidence="10">
    <location>
        <position position="415"/>
    </location>
    <ligand>
        <name>ATP</name>
        <dbReference type="ChEBI" id="CHEBI:30616"/>
    </ligand>
</feature>
<evidence type="ECO:0000313" key="15">
    <source>
        <dbReference type="Proteomes" id="UP000243579"/>
    </source>
</evidence>
<evidence type="ECO:0000256" key="11">
    <source>
        <dbReference type="RuleBase" id="RU004011"/>
    </source>
</evidence>
<evidence type="ECO:0000313" key="14">
    <source>
        <dbReference type="EMBL" id="OQR98427.1"/>
    </source>
</evidence>
<dbReference type="EMBL" id="JNBR01000084">
    <property type="protein sequence ID" value="OQR98427.1"/>
    <property type="molecule type" value="Genomic_DNA"/>
</dbReference>
<keyword evidence="2" id="KW-0963">Cytoplasm</keyword>
<dbReference type="PROSITE" id="PS51374">
    <property type="entry name" value="NDPK_LIKE"/>
    <property type="match status" value="2"/>
</dbReference>
<dbReference type="Pfam" id="PF00406">
    <property type="entry name" value="ADK"/>
    <property type="match status" value="1"/>
</dbReference>
<keyword evidence="9" id="KW-0546">Nucleotide metabolism</keyword>
<dbReference type="InterPro" id="IPR023005">
    <property type="entry name" value="Nucleoside_diP_kinase_AS"/>
</dbReference>
<evidence type="ECO:0000256" key="9">
    <source>
        <dbReference type="ARBA" id="ARBA00023080"/>
    </source>
</evidence>
<dbReference type="SUPFAM" id="SSF54919">
    <property type="entry name" value="Nucleoside diphosphate kinase, NDK"/>
    <property type="match status" value="3"/>
</dbReference>
<dbReference type="GO" id="GO:0006228">
    <property type="term" value="P:UTP biosynthetic process"/>
    <property type="evidence" value="ECO:0007669"/>
    <property type="project" value="InterPro"/>
</dbReference>
<gene>
    <name evidence="14" type="ORF">ACHHYP_08667</name>
</gene>
<proteinExistence type="inferred from homology"/>
<evidence type="ECO:0000256" key="4">
    <source>
        <dbReference type="ARBA" id="ARBA00022723"/>
    </source>
</evidence>
<dbReference type="InterPro" id="IPR036850">
    <property type="entry name" value="NDK-like_dom_sf"/>
</dbReference>
<dbReference type="PANTHER" id="PTHR46161">
    <property type="entry name" value="NUCLEOSIDE DIPHOSPHATE KINASE"/>
    <property type="match status" value="1"/>
</dbReference>
<evidence type="ECO:0000256" key="8">
    <source>
        <dbReference type="ARBA" id="ARBA00022842"/>
    </source>
</evidence>
<dbReference type="GO" id="GO:0006241">
    <property type="term" value="P:CTP biosynthetic process"/>
    <property type="evidence" value="ECO:0007669"/>
    <property type="project" value="InterPro"/>
</dbReference>
<dbReference type="PRINTS" id="PR01243">
    <property type="entry name" value="NUCDPKINASE"/>
</dbReference>
<evidence type="ECO:0000256" key="6">
    <source>
        <dbReference type="ARBA" id="ARBA00022777"/>
    </source>
</evidence>
<evidence type="ECO:0000256" key="5">
    <source>
        <dbReference type="ARBA" id="ARBA00022741"/>
    </source>
</evidence>
<feature type="binding site" evidence="10">
    <location>
        <position position="310"/>
    </location>
    <ligand>
        <name>ATP</name>
        <dbReference type="ChEBI" id="CHEBI:30616"/>
    </ligand>
</feature>
<dbReference type="PROSITE" id="PS00469">
    <property type="entry name" value="NDPK"/>
    <property type="match status" value="1"/>
</dbReference>
<evidence type="ECO:0000256" key="10">
    <source>
        <dbReference type="PROSITE-ProRule" id="PRU00706"/>
    </source>
</evidence>
<sequence length="1314" mass="143534">MAPATSWTIALLKPDIASGYNVTVSPSGAVEAHPGTGKLVDDVLQRLKEEGFTVESKRLVQLTRMQVRELFRHCWDDPDFSDTLRFMTSGPCMALLLVREQAVEYWKALMGPDDPAAAKKVGGGKLPLRAMHGSSLVRNAFYGSATELCAVRDKEIVFPPTRRALEQSLVIFKPTALEYLDAISALFEKHGFVVMDQCDAVLDGDDDVAMLAAVSEDDVYTAELRGVLQQGRCRICLLEGVHLTAKLALLVGPADPAEATVHFPKSIRAAMGSSLANNVLHTLAATTALVARWFPTYAGLLPEKTYAMIKPGTPLEAVRAIQVTILQLGFEIQREARQTWSREDAMAFYAEHEGKPFFQTLIAYMSSGPIVAMMLSRVKAIHAWRKYMGPTNAHVARTTSPESLRARFGIDGTKNATHGSDSPQSALRELQLVFRTPILPCAPLKSHLLAQRLGRFQAESVTLHDALGKGLALLCQVDPRPTALDALEWLGQYLVRQALHRDDADDAAGDVKASAPTATAERPPPVDLKVPPLATTHIVSFHGPSARRSWLAQAMATQYQYQYMDVSAVLDKAAPGLDIVGALLKAFRRCTSKRVLLDNCPSELPFYLAFQAAVAEFAWIVYVSDDGEFSVGPDDADFYDFFQRFGQLHVALPDVGGFRLDVHDVFAPTLVLVVEAAPIVPTEQWRDVAAHFGWTVVDFDDVVAAQLRRPGLLRQSLSTGERLAFDELAALLAPVLTPPRCLIRHLPVHARCEAFVRQLLRRTGAVPQPVVLFVDPEPPGSPRALATAAEHFERRYAGLGLLYHQWVPGPTSVRALCAALAPLLGAQIGVVSGAEEAPWVAAAATARGYTVLDVKDSLRAEVLKRSAAGQTVQALVEANAPIPDDVVLEVLQRCLAQKQNRRALLSYFPQTNAQADALLKALPSVPAFVVQVHPAELVTAPVAPLATTTAVVSTTTPMDAAVDQTLCQWSVSMVLGDFDLAEVDMAALRARLPQFLVLHMNHLEQALSDYASTTSPVADDVVALLSVVLRRRIGRQLVLVGFPRSLAEAESFGRIGCAPDHVFVLHKKVLAVPHELTDEDYYSSDEEEKQRRKEAPEPEFDKLLRFYAGPALHHVTFVKPEMMYPPLVRALRPTVVLAAGHSSSCFVGPLRWAANATRRPRATHVHIPDLLDAFVQAFPTTSTEALGNPVFVMHVMRNTLCHSTAQVIVVSGYPRVIGATKPYVREQLGALETAIGPVTKLLHMQCSDKTLLERSGMDERLVQERTDEFEAEYAPLLEYCARDDTIAVETVDADKSPEALAAHVHSLLATSAQC</sequence>
<dbReference type="STRING" id="1202772.A0A1V9ZKC6"/>
<feature type="region of interest" description="Disordered" evidence="12">
    <location>
        <begin position="506"/>
        <end position="526"/>
    </location>
</feature>
<evidence type="ECO:0000256" key="1">
    <source>
        <dbReference type="ARBA" id="ARBA00008142"/>
    </source>
</evidence>
<feature type="binding site" evidence="10">
    <location>
        <position position="357"/>
    </location>
    <ligand>
        <name>ATP</name>
        <dbReference type="ChEBI" id="CHEBI:30616"/>
    </ligand>
</feature>
<dbReference type="InterPro" id="IPR027417">
    <property type="entry name" value="P-loop_NTPase"/>
</dbReference>
<evidence type="ECO:0000259" key="13">
    <source>
        <dbReference type="SMART" id="SM00562"/>
    </source>
</evidence>
<feature type="binding site" evidence="10">
    <location>
        <position position="405"/>
    </location>
    <ligand>
        <name>ATP</name>
        <dbReference type="ChEBI" id="CHEBI:30616"/>
    </ligand>
</feature>
<keyword evidence="8" id="KW-0460">Magnesium</keyword>
<dbReference type="SMART" id="SM00562">
    <property type="entry name" value="NDK"/>
    <property type="match status" value="2"/>
</dbReference>
<protein>
    <submittedName>
        <fullName evidence="14">Nucleoside Diphosphate Kinase</fullName>
    </submittedName>
</protein>
<keyword evidence="3" id="KW-0808">Transferase</keyword>
<keyword evidence="15" id="KW-1185">Reference proteome</keyword>
<dbReference type="GO" id="GO:0006183">
    <property type="term" value="P:GTP biosynthetic process"/>
    <property type="evidence" value="ECO:0007669"/>
    <property type="project" value="InterPro"/>
</dbReference>
<reference evidence="14 15" key="1">
    <citation type="journal article" date="2014" name="Genome Biol. Evol.">
        <title>The secreted proteins of Achlya hypogyna and Thraustotheca clavata identify the ancestral oomycete secretome and reveal gene acquisitions by horizontal gene transfer.</title>
        <authorList>
            <person name="Misner I."/>
            <person name="Blouin N."/>
            <person name="Leonard G."/>
            <person name="Richards T.A."/>
            <person name="Lane C.E."/>
        </authorList>
    </citation>
    <scope>NUCLEOTIDE SEQUENCE [LARGE SCALE GENOMIC DNA]</scope>
    <source>
        <strain evidence="14 15">ATCC 48635</strain>
    </source>
</reference>
<dbReference type="GO" id="GO:0004550">
    <property type="term" value="F:nucleoside diphosphate kinase activity"/>
    <property type="evidence" value="ECO:0007669"/>
    <property type="project" value="InterPro"/>
</dbReference>
<feature type="domain" description="Nucleoside diphosphate kinase-like" evidence="13">
    <location>
        <begin position="5"/>
        <end position="165"/>
    </location>
</feature>
<dbReference type="InterPro" id="IPR034907">
    <property type="entry name" value="NDK-like_dom"/>
</dbReference>
<comment type="caution">
    <text evidence="10">Lacks conserved residue(s) required for the propagation of feature annotation.</text>
</comment>
<evidence type="ECO:0000256" key="2">
    <source>
        <dbReference type="ARBA" id="ARBA00022490"/>
    </source>
</evidence>
<feature type="active site" description="Pros-phosphohistidine intermediate" evidence="10">
    <location>
        <position position="418"/>
    </location>
</feature>
<dbReference type="InterPro" id="IPR001564">
    <property type="entry name" value="Nucleoside_diP_kinase"/>
</dbReference>
<comment type="similarity">
    <text evidence="1 10 11">Belongs to the NDK family.</text>
</comment>
<dbReference type="Gene3D" id="3.30.70.141">
    <property type="entry name" value="Nucleoside diphosphate kinase-like domain"/>
    <property type="match status" value="3"/>
</dbReference>
<evidence type="ECO:0000256" key="7">
    <source>
        <dbReference type="ARBA" id="ARBA00022840"/>
    </source>
</evidence>
<keyword evidence="7" id="KW-0067">ATP-binding</keyword>
<name>A0A1V9ZKC6_ACHHY</name>
<dbReference type="GO" id="GO:0046872">
    <property type="term" value="F:metal ion binding"/>
    <property type="evidence" value="ECO:0007669"/>
    <property type="project" value="UniProtKB-KW"/>
</dbReference>
<dbReference type="OrthoDB" id="10263751at2759"/>
<evidence type="ECO:0000256" key="12">
    <source>
        <dbReference type="SAM" id="MobiDB-lite"/>
    </source>
</evidence>
<dbReference type="Proteomes" id="UP000243579">
    <property type="component" value="Unassembled WGS sequence"/>
</dbReference>
<organism evidence="14 15">
    <name type="scientific">Achlya hypogyna</name>
    <name type="common">Oomycete</name>
    <name type="synonym">Protoachlya hypogyna</name>
    <dbReference type="NCBI Taxonomy" id="1202772"/>
    <lineage>
        <taxon>Eukaryota</taxon>
        <taxon>Sar</taxon>
        <taxon>Stramenopiles</taxon>
        <taxon>Oomycota</taxon>
        <taxon>Saprolegniomycetes</taxon>
        <taxon>Saprolegniales</taxon>
        <taxon>Achlyaceae</taxon>
        <taxon>Achlya</taxon>
    </lineage>
</organism>
<accession>A0A1V9ZKC6</accession>
<feature type="domain" description="Nucleoside diphosphate kinase-like" evidence="13">
    <location>
        <begin position="302"/>
        <end position="441"/>
    </location>
</feature>
<feature type="binding site" evidence="10">
    <location>
        <position position="385"/>
    </location>
    <ligand>
        <name>ATP</name>
        <dbReference type="ChEBI" id="CHEBI:30616"/>
    </ligand>
</feature>
<dbReference type="GO" id="GO:0005524">
    <property type="term" value="F:ATP binding"/>
    <property type="evidence" value="ECO:0007669"/>
    <property type="project" value="UniProtKB-KW"/>
</dbReference>
<keyword evidence="6 14" id="KW-0418">Kinase</keyword>
<keyword evidence="5" id="KW-0547">Nucleotide-binding</keyword>
<dbReference type="Gene3D" id="3.40.50.300">
    <property type="entry name" value="P-loop containing nucleotide triphosphate hydrolases"/>
    <property type="match status" value="2"/>
</dbReference>
<keyword evidence="4" id="KW-0479">Metal-binding</keyword>
<dbReference type="PANTHER" id="PTHR46161:SF3">
    <property type="entry name" value="NUCLEOSIDE DIPHOSPHATE KINASE DDB_G0292928-RELATED"/>
    <property type="match status" value="1"/>
</dbReference>
<dbReference type="Pfam" id="PF00334">
    <property type="entry name" value="NDK"/>
    <property type="match status" value="3"/>
</dbReference>
<feature type="binding site" evidence="10">
    <location>
        <position position="391"/>
    </location>
    <ligand>
        <name>ATP</name>
        <dbReference type="ChEBI" id="CHEBI:30616"/>
    </ligand>
</feature>
<comment type="caution">
    <text evidence="14">The sequence shown here is derived from an EMBL/GenBank/DDBJ whole genome shotgun (WGS) entry which is preliminary data.</text>
</comment>
<evidence type="ECO:0000256" key="3">
    <source>
        <dbReference type="ARBA" id="ARBA00022679"/>
    </source>
</evidence>